<evidence type="ECO:0000256" key="6">
    <source>
        <dbReference type="ARBA" id="ARBA00022833"/>
    </source>
</evidence>
<dbReference type="InterPro" id="IPR050083">
    <property type="entry name" value="HtpX_protease"/>
</dbReference>
<evidence type="ECO:0000256" key="8">
    <source>
        <dbReference type="ARBA" id="ARBA00023049"/>
    </source>
</evidence>
<dbReference type="PANTHER" id="PTHR43221:SF2">
    <property type="entry name" value="PROTEASE HTPX HOMOLOG"/>
    <property type="match status" value="1"/>
</dbReference>
<comment type="cofactor">
    <cofactor evidence="10">
        <name>Zn(2+)</name>
        <dbReference type="ChEBI" id="CHEBI:29105"/>
    </cofactor>
    <text evidence="10">Binds 1 zinc ion per subunit.</text>
</comment>
<evidence type="ECO:0000256" key="1">
    <source>
        <dbReference type="ARBA" id="ARBA00022475"/>
    </source>
</evidence>
<comment type="similarity">
    <text evidence="10">Belongs to the peptidase M48 family.</text>
</comment>
<dbReference type="InterPro" id="IPR001915">
    <property type="entry name" value="Peptidase_M48"/>
</dbReference>
<dbReference type="EMBL" id="FNHL01000001">
    <property type="protein sequence ID" value="SDM09938.1"/>
    <property type="molecule type" value="Genomic_DNA"/>
</dbReference>
<protein>
    <submittedName>
        <fullName evidence="13">Heat shock protein HtpX</fullName>
    </submittedName>
</protein>
<dbReference type="STRING" id="660521.SAMN04487949_0843"/>
<dbReference type="Proteomes" id="UP000199451">
    <property type="component" value="Unassembled WGS sequence"/>
</dbReference>
<evidence type="ECO:0000256" key="4">
    <source>
        <dbReference type="ARBA" id="ARBA00022723"/>
    </source>
</evidence>
<evidence type="ECO:0000313" key="14">
    <source>
        <dbReference type="Proteomes" id="UP000199451"/>
    </source>
</evidence>
<dbReference type="GO" id="GO:0046872">
    <property type="term" value="F:metal ion binding"/>
    <property type="evidence" value="ECO:0007669"/>
    <property type="project" value="UniProtKB-KW"/>
</dbReference>
<keyword evidence="3 11" id="KW-0812">Transmembrane</keyword>
<keyword evidence="5 10" id="KW-0378">Hydrolase</keyword>
<dbReference type="GO" id="GO:0004222">
    <property type="term" value="F:metalloendopeptidase activity"/>
    <property type="evidence" value="ECO:0007669"/>
    <property type="project" value="InterPro"/>
</dbReference>
<dbReference type="RefSeq" id="WP_170830552.1">
    <property type="nucleotide sequence ID" value="NZ_FNHL01000001.1"/>
</dbReference>
<keyword evidence="2 10" id="KW-0645">Protease</keyword>
<evidence type="ECO:0000256" key="11">
    <source>
        <dbReference type="SAM" id="Phobius"/>
    </source>
</evidence>
<name>A0A1G9QFZ0_9EURY</name>
<evidence type="ECO:0000256" key="2">
    <source>
        <dbReference type="ARBA" id="ARBA00022670"/>
    </source>
</evidence>
<accession>A0A1G9QFZ0</accession>
<dbReference type="Gene3D" id="3.30.2010.10">
    <property type="entry name" value="Metalloproteases ('zincins'), catalytic domain"/>
    <property type="match status" value="1"/>
</dbReference>
<evidence type="ECO:0000256" key="9">
    <source>
        <dbReference type="ARBA" id="ARBA00023136"/>
    </source>
</evidence>
<reference evidence="14" key="1">
    <citation type="submission" date="2016-10" db="EMBL/GenBank/DDBJ databases">
        <authorList>
            <person name="Varghese N."/>
            <person name="Submissions S."/>
        </authorList>
    </citation>
    <scope>NUCLEOTIDE SEQUENCE [LARGE SCALE GENOMIC DNA]</scope>
    <source>
        <strain evidence="14">CGMCC 1.10119</strain>
    </source>
</reference>
<evidence type="ECO:0000256" key="7">
    <source>
        <dbReference type="ARBA" id="ARBA00022989"/>
    </source>
</evidence>
<keyword evidence="14" id="KW-1185">Reference proteome</keyword>
<evidence type="ECO:0000256" key="5">
    <source>
        <dbReference type="ARBA" id="ARBA00022801"/>
    </source>
</evidence>
<keyword evidence="4" id="KW-0479">Metal-binding</keyword>
<evidence type="ECO:0000259" key="12">
    <source>
        <dbReference type="Pfam" id="PF01435"/>
    </source>
</evidence>
<proteinExistence type="inferred from homology"/>
<feature type="transmembrane region" description="Helical" evidence="11">
    <location>
        <begin position="21"/>
        <end position="41"/>
    </location>
</feature>
<dbReference type="OrthoDB" id="28389at2157"/>
<dbReference type="GO" id="GO:0006508">
    <property type="term" value="P:proteolysis"/>
    <property type="evidence" value="ECO:0007669"/>
    <property type="project" value="UniProtKB-KW"/>
</dbReference>
<dbReference type="AlphaFoldDB" id="A0A1G9QFZ0"/>
<dbReference type="Pfam" id="PF01435">
    <property type="entry name" value="Peptidase_M48"/>
    <property type="match status" value="1"/>
</dbReference>
<feature type="transmembrane region" description="Helical" evidence="11">
    <location>
        <begin position="61"/>
        <end position="82"/>
    </location>
</feature>
<keyword evidence="1" id="KW-1003">Cell membrane</keyword>
<evidence type="ECO:0000313" key="13">
    <source>
        <dbReference type="EMBL" id="SDM09938.1"/>
    </source>
</evidence>
<keyword evidence="13" id="KW-0346">Stress response</keyword>
<gene>
    <name evidence="13" type="ORF">SAMN04487949_0843</name>
</gene>
<sequence length="321" mass="34466">MGHASSWTLPVRAGVSLVTSLFMLLAGLGLVAAVGVVVAMLLSTYAAEFLALGQVTVPEEWWWVLWAVAGSIAVGLASLTVVRFVRSDRERLVANTRPPGDVSVERQLERTVDRLALQLGLKPPTVRVREMSQPLAYTTVQPREEVTHRRSEADFIVVSSGLLELLTADELRAVLAHELAHIANHDSRLYTMIRLPLLSAETLLPTDGRPSNLIELVAALLASVAAINVGIFARSRELAADRAAALLTGNPAALASALDRISDESTATPSEDLRQYARTTSSIATVPVTKNYWGASLTTLHPSLESRLAQLQAIEAEAATA</sequence>
<dbReference type="PANTHER" id="PTHR43221">
    <property type="entry name" value="PROTEASE HTPX"/>
    <property type="match status" value="1"/>
</dbReference>
<feature type="domain" description="Peptidase M48" evidence="12">
    <location>
        <begin position="105"/>
        <end position="314"/>
    </location>
</feature>
<keyword evidence="9 11" id="KW-0472">Membrane</keyword>
<organism evidence="13 14">
    <name type="scientific">Halogranum gelatinilyticum</name>
    <dbReference type="NCBI Taxonomy" id="660521"/>
    <lineage>
        <taxon>Archaea</taxon>
        <taxon>Methanobacteriati</taxon>
        <taxon>Methanobacteriota</taxon>
        <taxon>Stenosarchaea group</taxon>
        <taxon>Halobacteria</taxon>
        <taxon>Halobacteriales</taxon>
        <taxon>Haloferacaceae</taxon>
    </lineage>
</organism>
<evidence type="ECO:0000256" key="3">
    <source>
        <dbReference type="ARBA" id="ARBA00022692"/>
    </source>
</evidence>
<keyword evidence="7 11" id="KW-1133">Transmembrane helix</keyword>
<keyword evidence="6 10" id="KW-0862">Zinc</keyword>
<keyword evidence="8 10" id="KW-0482">Metalloprotease</keyword>
<evidence type="ECO:0000256" key="10">
    <source>
        <dbReference type="RuleBase" id="RU003983"/>
    </source>
</evidence>